<name>A0AA42B9L5_9GAMM</name>
<dbReference type="InterPro" id="IPR004714">
    <property type="entry name" value="Cyt_oxidase_maturation_cbb3"/>
</dbReference>
<protein>
    <submittedName>
        <fullName evidence="2">Cbb3-type cytochrome oxidase assembly protein CcoS</fullName>
    </submittedName>
</protein>
<keyword evidence="1" id="KW-0812">Transmembrane</keyword>
<proteinExistence type="predicted"/>
<evidence type="ECO:0000256" key="1">
    <source>
        <dbReference type="SAM" id="Phobius"/>
    </source>
</evidence>
<dbReference type="PANTHER" id="PTHR41532:SF1">
    <property type="entry name" value="FIXS PROTEIN"/>
    <property type="match status" value="1"/>
</dbReference>
<keyword evidence="1" id="KW-0472">Membrane</keyword>
<dbReference type="RefSeq" id="WP_251262675.1">
    <property type="nucleotide sequence ID" value="NZ_JAMQGP010000009.1"/>
</dbReference>
<organism evidence="2 3">
    <name type="scientific">Echinimonas agarilytica</name>
    <dbReference type="NCBI Taxonomy" id="1215918"/>
    <lineage>
        <taxon>Bacteria</taxon>
        <taxon>Pseudomonadati</taxon>
        <taxon>Pseudomonadota</taxon>
        <taxon>Gammaproteobacteria</taxon>
        <taxon>Alteromonadales</taxon>
        <taxon>Echinimonadaceae</taxon>
        <taxon>Echinimonas</taxon>
    </lineage>
</organism>
<evidence type="ECO:0000313" key="3">
    <source>
        <dbReference type="Proteomes" id="UP001165393"/>
    </source>
</evidence>
<comment type="caution">
    <text evidence="2">The sequence shown here is derived from an EMBL/GenBank/DDBJ whole genome shotgun (WGS) entry which is preliminary data.</text>
</comment>
<dbReference type="Proteomes" id="UP001165393">
    <property type="component" value="Unassembled WGS sequence"/>
</dbReference>
<dbReference type="PANTHER" id="PTHR41532">
    <property type="entry name" value="FIXS PROTEIN"/>
    <property type="match status" value="1"/>
</dbReference>
<keyword evidence="3" id="KW-1185">Reference proteome</keyword>
<dbReference type="AlphaFoldDB" id="A0AA42B9L5"/>
<evidence type="ECO:0000313" key="2">
    <source>
        <dbReference type="EMBL" id="MCM2681191.1"/>
    </source>
</evidence>
<sequence>MSIIYILIPIAIIFVFIAIGIFIWAVKTQQFDDLERHGTSVLFDSENQTKRKETNRIDE</sequence>
<dbReference type="EMBL" id="JAMQGP010000009">
    <property type="protein sequence ID" value="MCM2681191.1"/>
    <property type="molecule type" value="Genomic_DNA"/>
</dbReference>
<dbReference type="Pfam" id="PF03597">
    <property type="entry name" value="FixS"/>
    <property type="match status" value="1"/>
</dbReference>
<gene>
    <name evidence="2" type="primary">ccoS</name>
    <name evidence="2" type="ORF">NAF29_16205</name>
</gene>
<keyword evidence="1" id="KW-1133">Transmembrane helix</keyword>
<feature type="transmembrane region" description="Helical" evidence="1">
    <location>
        <begin position="6"/>
        <end position="26"/>
    </location>
</feature>
<accession>A0AA42B9L5</accession>
<reference evidence="2 3" key="1">
    <citation type="journal article" date="2013" name="Antonie Van Leeuwenhoek">
        <title>Echinimonas agarilytica gen. nov., sp. nov., a new gammaproteobacterium isolated from the sea urchin Strongylocentrotus intermedius.</title>
        <authorList>
            <person name="Nedashkovskaya O.I."/>
            <person name="Stenkova A.M."/>
            <person name="Zhukova N.V."/>
            <person name="Van Trappen S."/>
            <person name="Lee J.S."/>
            <person name="Kim S.B."/>
        </authorList>
    </citation>
    <scope>NUCLEOTIDE SEQUENCE [LARGE SCALE GENOMIC DNA]</scope>
    <source>
        <strain evidence="2 3">KMM 6351</strain>
    </source>
</reference>
<dbReference type="NCBIfam" id="TIGR00847">
    <property type="entry name" value="ccoS"/>
    <property type="match status" value="1"/>
</dbReference>